<feature type="compositionally biased region" description="Polar residues" evidence="1">
    <location>
        <begin position="41"/>
        <end position="54"/>
    </location>
</feature>
<proteinExistence type="predicted"/>
<dbReference type="Proteomes" id="UP001190700">
    <property type="component" value="Unassembled WGS sequence"/>
</dbReference>
<dbReference type="Pfam" id="PF22593">
    <property type="entry name" value="SPMIP11"/>
    <property type="match status" value="1"/>
</dbReference>
<feature type="non-terminal residue" evidence="2">
    <location>
        <position position="110"/>
    </location>
</feature>
<sequence>MHGGGVDNVYQARMGNKEVAVTENSAQKYREDLKLHKRATAPQQEFSSPVTTSHDIGWIPDGAEEVTPGKNFRHRGTEVSHFADCATRHYEGRSVAGEFSDYGQKCLDNH</sequence>
<gene>
    <name evidence="2" type="ORF">CYMTET_26264</name>
</gene>
<evidence type="ECO:0000313" key="3">
    <source>
        <dbReference type="Proteomes" id="UP001190700"/>
    </source>
</evidence>
<dbReference type="AlphaFoldDB" id="A0AAE0KYE2"/>
<organism evidence="2 3">
    <name type="scientific">Cymbomonas tetramitiformis</name>
    <dbReference type="NCBI Taxonomy" id="36881"/>
    <lineage>
        <taxon>Eukaryota</taxon>
        <taxon>Viridiplantae</taxon>
        <taxon>Chlorophyta</taxon>
        <taxon>Pyramimonadophyceae</taxon>
        <taxon>Pyramimonadales</taxon>
        <taxon>Pyramimonadaceae</taxon>
        <taxon>Cymbomonas</taxon>
    </lineage>
</organism>
<name>A0AAE0KYE2_9CHLO</name>
<keyword evidence="3" id="KW-1185">Reference proteome</keyword>
<reference evidence="2 3" key="1">
    <citation type="journal article" date="2015" name="Genome Biol. Evol.">
        <title>Comparative Genomics of a Bacterivorous Green Alga Reveals Evolutionary Causalities and Consequences of Phago-Mixotrophic Mode of Nutrition.</title>
        <authorList>
            <person name="Burns J.A."/>
            <person name="Paasch A."/>
            <person name="Narechania A."/>
            <person name="Kim E."/>
        </authorList>
    </citation>
    <scope>NUCLEOTIDE SEQUENCE [LARGE SCALE GENOMIC DNA]</scope>
    <source>
        <strain evidence="2 3">PLY_AMNH</strain>
    </source>
</reference>
<dbReference type="EMBL" id="LGRX02014196">
    <property type="protein sequence ID" value="KAK3265025.1"/>
    <property type="molecule type" value="Genomic_DNA"/>
</dbReference>
<comment type="caution">
    <text evidence="2">The sequence shown here is derived from an EMBL/GenBank/DDBJ whole genome shotgun (WGS) entry which is preliminary data.</text>
</comment>
<feature type="region of interest" description="Disordered" evidence="1">
    <location>
        <begin position="38"/>
        <end position="57"/>
    </location>
</feature>
<evidence type="ECO:0000256" key="1">
    <source>
        <dbReference type="SAM" id="MobiDB-lite"/>
    </source>
</evidence>
<evidence type="ECO:0000313" key="2">
    <source>
        <dbReference type="EMBL" id="KAK3265025.1"/>
    </source>
</evidence>
<accession>A0AAE0KYE2</accession>
<protein>
    <submittedName>
        <fullName evidence="2">Uncharacterized protein</fullName>
    </submittedName>
</protein>